<evidence type="ECO:0000313" key="2">
    <source>
        <dbReference type="Proteomes" id="UP000183471"/>
    </source>
</evidence>
<dbReference type="RefSeq" id="WP_074633426.1">
    <property type="nucleotide sequence ID" value="NZ_FNKY01000001.1"/>
</dbReference>
<accession>A0ABY0TIL8</accession>
<dbReference type="SUPFAM" id="SSF56935">
    <property type="entry name" value="Porins"/>
    <property type="match status" value="1"/>
</dbReference>
<sequence length="431" mass="48128">MYSRSSSCPRKRSPWVITVIALPALLWSLSAQADILPKLPKLPTLPTLPPLPKLPPLPHNLQIHGFASQSWLMSSGNNNFFGKSSSDSGSFDFRELGLNASMRPLTRLQFSAQMLSRTAGEGSPGNVRLDYGFMDYTYFSGESSQLGIRLGRMKTPLGFYNDTRDVPFTRPSILLPQSIYFDRTRKLALAADGVHLYGEYRSDLGDISFQGGVVRPLVLGDEAEAAVLGGQFPGHLTPDISYTGRVNYDLDGGRIRFAVSVSRLNISYVPGAGDVLQAGSVNFTPLIFSAQYNAERWSLTSEYALRRLQYNNFGAVPNMDFYGESYYFQGVYRFTPAWEGIVRYDVLLTDKDDPHGKKWAAARPSRSGLADTRFAKDITVGLRWNITPEFMLRAEYHHVNGTGWLSTLDNPVLGNLDQHWNLFSILGSYRF</sequence>
<dbReference type="Proteomes" id="UP000183471">
    <property type="component" value="Unassembled WGS sequence"/>
</dbReference>
<proteinExistence type="predicted"/>
<keyword evidence="2" id="KW-1185">Reference proteome</keyword>
<dbReference type="EMBL" id="FNKY01000001">
    <property type="protein sequence ID" value="SDQ89644.1"/>
    <property type="molecule type" value="Genomic_DNA"/>
</dbReference>
<dbReference type="Gene3D" id="2.40.160.10">
    <property type="entry name" value="Porin"/>
    <property type="match status" value="1"/>
</dbReference>
<reference evidence="1 2" key="1">
    <citation type="submission" date="2016-10" db="EMBL/GenBank/DDBJ databases">
        <authorList>
            <person name="Varghese N."/>
            <person name="Submissions S."/>
        </authorList>
    </citation>
    <scope>NUCLEOTIDE SEQUENCE [LARGE SCALE GENOMIC DNA]</scope>
    <source>
        <strain evidence="1 2">Nl1</strain>
    </source>
</reference>
<gene>
    <name evidence="1" type="ORF">SAMN05216402_2731</name>
</gene>
<dbReference type="InterPro" id="IPR023614">
    <property type="entry name" value="Porin_dom_sf"/>
</dbReference>
<evidence type="ECO:0000313" key="1">
    <source>
        <dbReference type="EMBL" id="SDQ89644.1"/>
    </source>
</evidence>
<name>A0ABY0TIL8_9PROT</name>
<comment type="caution">
    <text evidence="1">The sequence shown here is derived from an EMBL/GenBank/DDBJ whole genome shotgun (WGS) entry which is preliminary data.</text>
</comment>
<protein>
    <recommendedName>
        <fullName evidence="3">Phosphate-selective porin O and P</fullName>
    </recommendedName>
</protein>
<organism evidence="1 2">
    <name type="scientific">Nitrosospira multiformis</name>
    <dbReference type="NCBI Taxonomy" id="1231"/>
    <lineage>
        <taxon>Bacteria</taxon>
        <taxon>Pseudomonadati</taxon>
        <taxon>Pseudomonadota</taxon>
        <taxon>Betaproteobacteria</taxon>
        <taxon>Nitrosomonadales</taxon>
        <taxon>Nitrosomonadaceae</taxon>
        <taxon>Nitrosospira</taxon>
    </lineage>
</organism>
<evidence type="ECO:0008006" key="3">
    <source>
        <dbReference type="Google" id="ProtNLM"/>
    </source>
</evidence>